<dbReference type="Proteomes" id="UP001416858">
    <property type="component" value="Unassembled WGS sequence"/>
</dbReference>
<reference evidence="1 2" key="1">
    <citation type="submission" date="2024-02" db="EMBL/GenBank/DDBJ databases">
        <title>Rhodopirellula caenicola NBRC 110016.</title>
        <authorList>
            <person name="Ichikawa N."/>
            <person name="Katano-Makiyama Y."/>
            <person name="Hidaka K."/>
        </authorList>
    </citation>
    <scope>NUCLEOTIDE SEQUENCE [LARGE SCALE GENOMIC DNA]</scope>
    <source>
        <strain evidence="1 2">NBRC 110016</strain>
    </source>
</reference>
<protein>
    <submittedName>
        <fullName evidence="1">Uncharacterized protein</fullName>
    </submittedName>
</protein>
<sequence>MDITLEDLTRDPLSNYVIEHYHGLLTEVEQSAVSALNLKFKSDHSSSPGLRLQLIERRGLLADPEAVRIFDMGYVRGRKEVRENALKREPDQIFLNYCRKCQRLCRTPFARMCVHCGYCWYDIPVE</sequence>
<evidence type="ECO:0000313" key="1">
    <source>
        <dbReference type="EMBL" id="GAA5509113.1"/>
    </source>
</evidence>
<dbReference type="EMBL" id="BAABRO010000012">
    <property type="protein sequence ID" value="GAA5509113.1"/>
    <property type="molecule type" value="Genomic_DNA"/>
</dbReference>
<proteinExistence type="predicted"/>
<organism evidence="1 2">
    <name type="scientific">Novipirellula caenicola</name>
    <dbReference type="NCBI Taxonomy" id="1536901"/>
    <lineage>
        <taxon>Bacteria</taxon>
        <taxon>Pseudomonadati</taxon>
        <taxon>Planctomycetota</taxon>
        <taxon>Planctomycetia</taxon>
        <taxon>Pirellulales</taxon>
        <taxon>Pirellulaceae</taxon>
        <taxon>Novipirellula</taxon>
    </lineage>
</organism>
<keyword evidence="2" id="KW-1185">Reference proteome</keyword>
<accession>A0ABP9VVE9</accession>
<evidence type="ECO:0000313" key="2">
    <source>
        <dbReference type="Proteomes" id="UP001416858"/>
    </source>
</evidence>
<comment type="caution">
    <text evidence="1">The sequence shown here is derived from an EMBL/GenBank/DDBJ whole genome shotgun (WGS) entry which is preliminary data.</text>
</comment>
<name>A0ABP9VVE9_9BACT</name>
<gene>
    <name evidence="1" type="ORF">Rcae01_04582</name>
</gene>